<reference evidence="1 2" key="1">
    <citation type="submission" date="2019-02" db="EMBL/GenBank/DDBJ databases">
        <title>Corallincola luteus sp. nov., a marine bacterium isolated from surface sediment of Bohai Sea in China.</title>
        <authorList>
            <person name="Ren Q."/>
        </authorList>
    </citation>
    <scope>NUCLEOTIDE SEQUENCE [LARGE SCALE GENOMIC DNA]</scope>
    <source>
        <strain evidence="1 2">DASS28</strain>
    </source>
</reference>
<dbReference type="RefSeq" id="WP_131414338.1">
    <property type="nucleotide sequence ID" value="NZ_SJXE01000001.1"/>
</dbReference>
<organism evidence="1 2">
    <name type="scientific">Corallincola luteus</name>
    <dbReference type="NCBI Taxonomy" id="1775177"/>
    <lineage>
        <taxon>Bacteria</taxon>
        <taxon>Pseudomonadati</taxon>
        <taxon>Pseudomonadota</taxon>
        <taxon>Gammaproteobacteria</taxon>
        <taxon>Alteromonadales</taxon>
        <taxon>Psychromonadaceae</taxon>
        <taxon>Corallincola</taxon>
    </lineage>
</organism>
<comment type="caution">
    <text evidence="1">The sequence shown here is derived from an EMBL/GenBank/DDBJ whole genome shotgun (WGS) entry which is preliminary data.</text>
</comment>
<accession>A0ABY2APD3</accession>
<proteinExistence type="predicted"/>
<name>A0ABY2APD3_9GAMM</name>
<gene>
    <name evidence="1" type="ORF">EZV61_03465</name>
</gene>
<keyword evidence="2" id="KW-1185">Reference proteome</keyword>
<evidence type="ECO:0000313" key="2">
    <source>
        <dbReference type="Proteomes" id="UP000292554"/>
    </source>
</evidence>
<protein>
    <submittedName>
        <fullName evidence="1">Uncharacterized protein</fullName>
    </submittedName>
</protein>
<sequence length="168" mass="18524">MPNINSDGVLLESPRRQPLKVSNKTIMVDHASRETWLRDINRVYEQVLAYPKDSGLLNQYNAEKQAFESSYPPPVEGSEEDAQMNNSGFSDQLLEAGSLLELKNLREATAAATGEDRIALQAALTEQTRIHAEAFPQKTPAHISHVPNEAVPANANDMSKPSMPEIIS</sequence>
<dbReference type="EMBL" id="SJXE01000001">
    <property type="protein sequence ID" value="TCI05035.1"/>
    <property type="molecule type" value="Genomic_DNA"/>
</dbReference>
<dbReference type="Proteomes" id="UP000292554">
    <property type="component" value="Unassembled WGS sequence"/>
</dbReference>
<evidence type="ECO:0000313" key="1">
    <source>
        <dbReference type="EMBL" id="TCI05035.1"/>
    </source>
</evidence>